<feature type="region of interest" description="Disordered" evidence="1">
    <location>
        <begin position="320"/>
        <end position="350"/>
    </location>
</feature>
<feature type="region of interest" description="Disordered" evidence="1">
    <location>
        <begin position="443"/>
        <end position="463"/>
    </location>
</feature>
<name>A0AA37H269_9PEZI</name>
<evidence type="ECO:0000313" key="2">
    <source>
        <dbReference type="EMBL" id="GJC90591.1"/>
    </source>
</evidence>
<feature type="compositionally biased region" description="Gly residues" evidence="1">
    <location>
        <begin position="150"/>
        <end position="159"/>
    </location>
</feature>
<dbReference type="AlphaFoldDB" id="A0AA37H269"/>
<evidence type="ECO:0000313" key="3">
    <source>
        <dbReference type="Proteomes" id="UP001055172"/>
    </source>
</evidence>
<dbReference type="Proteomes" id="UP001055172">
    <property type="component" value="Unassembled WGS sequence"/>
</dbReference>
<comment type="caution">
    <text evidence="2">The sequence shown here is derived from an EMBL/GenBank/DDBJ whole genome shotgun (WGS) entry which is preliminary data.</text>
</comment>
<sequence>MDQELREPCCPEGGDPNDRLSFVFRGVRLGALINTHSHNPKVQWRAKDKLLIRYFAAKHRLDCISVKTFPLPKLAALMDVVDVALLGSEEWRAIEAKLRSSLVHTLAGLVKSGQLSERYSVEEQRTVQEWPQRLRKAWLDKIHENCDSQGGRGGGGGGVIPREMVPDRGGHRSSQTVHVPVDMRDPIVANQLRPAVSAPALVHSEVPFGAGVGLTTPPHTPPVARWPPNPTRRDLAVYTSILELARAGQYLPAGSCRNAVLIRPPSPSDPVASPQSMAGHAIAIQRRSALRLGPKHPRADPSCDRGQWIQIVADDILRPAQRVPKHCRPRDPDGPDPPRGTRTSSFLGFPPGPGLLLDGGTAGTESPDPSFWNALMASARLSSIHRQLSIDLAEARSKLLARLVDLDDLRARLPFYMFVLQGLAAAAHAGSARQEERRFAQWLRNQQQQRQHASDEGESEVEGELALLTGRVQELRETVEDTAVAASSAPNGPDPVGLGPG</sequence>
<keyword evidence="3" id="KW-1185">Reference proteome</keyword>
<accession>A0AA37H269</accession>
<proteinExistence type="predicted"/>
<feature type="region of interest" description="Disordered" evidence="1">
    <location>
        <begin position="145"/>
        <end position="175"/>
    </location>
</feature>
<reference evidence="2 3" key="1">
    <citation type="submission" date="2021-07" db="EMBL/GenBank/DDBJ databases">
        <title>Genome data of Colletotrichum spaethianum.</title>
        <authorList>
            <person name="Utami Y.D."/>
            <person name="Hiruma K."/>
        </authorList>
    </citation>
    <scope>NUCLEOTIDE SEQUENCE [LARGE SCALE GENOMIC DNA]</scope>
    <source>
        <strain evidence="2 3">MAFF 242679</strain>
    </source>
</reference>
<feature type="compositionally biased region" description="Low complexity" evidence="1">
    <location>
        <begin position="340"/>
        <end position="350"/>
    </location>
</feature>
<feature type="region of interest" description="Disordered" evidence="1">
    <location>
        <begin position="481"/>
        <end position="501"/>
    </location>
</feature>
<protein>
    <submittedName>
        <fullName evidence="2">Uncharacterized protein</fullName>
    </submittedName>
</protein>
<dbReference type="EMBL" id="BPPX01000056">
    <property type="protein sequence ID" value="GJC90591.1"/>
    <property type="molecule type" value="Genomic_DNA"/>
</dbReference>
<gene>
    <name evidence="2" type="ORF">ColLi_13429</name>
</gene>
<evidence type="ECO:0000256" key="1">
    <source>
        <dbReference type="SAM" id="MobiDB-lite"/>
    </source>
</evidence>
<organism evidence="2 3">
    <name type="scientific">Colletotrichum liriopes</name>
    <dbReference type="NCBI Taxonomy" id="708192"/>
    <lineage>
        <taxon>Eukaryota</taxon>
        <taxon>Fungi</taxon>
        <taxon>Dikarya</taxon>
        <taxon>Ascomycota</taxon>
        <taxon>Pezizomycotina</taxon>
        <taxon>Sordariomycetes</taxon>
        <taxon>Hypocreomycetidae</taxon>
        <taxon>Glomerellales</taxon>
        <taxon>Glomerellaceae</taxon>
        <taxon>Colletotrichum</taxon>
        <taxon>Colletotrichum spaethianum species complex</taxon>
    </lineage>
</organism>